<gene>
    <name evidence="8" type="ORF">PYK22_03042</name>
</gene>
<dbReference type="CDD" id="cd00685">
    <property type="entry name" value="Trans_IPPS_HT"/>
    <property type="match status" value="1"/>
</dbReference>
<dbReference type="PANTHER" id="PTHR43281">
    <property type="entry name" value="FARNESYL DIPHOSPHATE SYNTHASE"/>
    <property type="match status" value="1"/>
</dbReference>
<dbReference type="SFLD" id="SFLDG01017">
    <property type="entry name" value="Polyprenyl_Transferase_Like"/>
    <property type="match status" value="1"/>
</dbReference>
<protein>
    <submittedName>
        <fullName evidence="8">Farnesyl-diphosphate synthase</fullName>
        <ecNumber evidence="8">2.5.1.10</ecNumber>
    </submittedName>
</protein>
<dbReference type="PROSITE" id="PS00444">
    <property type="entry name" value="POLYPRENYL_SYNTHASE_2"/>
    <property type="match status" value="1"/>
</dbReference>
<keyword evidence="6" id="KW-0414">Isoprene biosynthesis</keyword>
<dbReference type="EMBL" id="CBXV010000008">
    <property type="protein sequence ID" value="CDM66993.1"/>
    <property type="molecule type" value="Genomic_DNA"/>
</dbReference>
<sequence>MISPSDHAALLSRARSFLEERRPRIEARLDQLIPRETDPPERLHAAIRWSLFAGGKRFRPTLLLAVGETLGAREADLLTTACAFELIHTYSLIHDDLPAMDDDELRRGRPTCHVRFDEATAILAGDALQTLAFKAIAEDEALEHTTRVRLIAELARAAGTPHGMVAGQAFDLASEGRAISEAELRRIHRSKTGALIVGAARCGAIIAGARSLETITRYGEMLGLLFQITDDLLDATATAHDLGKTPGKDLRAQKATYVTLYGIDGARQRALEAYAEACAALDQSDFDADLLRGLACLVLDRRA</sequence>
<dbReference type="GO" id="GO:0004337">
    <property type="term" value="F:(2E,6E)-farnesyl diphosphate synthase activity"/>
    <property type="evidence" value="ECO:0007669"/>
    <property type="project" value="UniProtKB-EC"/>
</dbReference>
<keyword evidence="5" id="KW-0460">Magnesium</keyword>
<organism evidence="8 9">
    <name type="scientific">Pyrinomonas methylaliphatogenes</name>
    <dbReference type="NCBI Taxonomy" id="454194"/>
    <lineage>
        <taxon>Bacteria</taxon>
        <taxon>Pseudomonadati</taxon>
        <taxon>Acidobacteriota</taxon>
        <taxon>Blastocatellia</taxon>
        <taxon>Blastocatellales</taxon>
        <taxon>Pyrinomonadaceae</taxon>
        <taxon>Pyrinomonas</taxon>
    </lineage>
</organism>
<evidence type="ECO:0000313" key="9">
    <source>
        <dbReference type="Proteomes" id="UP000031518"/>
    </source>
</evidence>
<evidence type="ECO:0000256" key="3">
    <source>
        <dbReference type="ARBA" id="ARBA00022679"/>
    </source>
</evidence>
<dbReference type="InterPro" id="IPR053378">
    <property type="entry name" value="Prenyl_diphosphate_synthase"/>
</dbReference>
<dbReference type="PANTHER" id="PTHR43281:SF1">
    <property type="entry name" value="FARNESYL DIPHOSPHATE SYNTHASE"/>
    <property type="match status" value="1"/>
</dbReference>
<dbReference type="GO" id="GO:0016114">
    <property type="term" value="P:terpenoid biosynthetic process"/>
    <property type="evidence" value="ECO:0007669"/>
    <property type="project" value="UniProtKB-ARBA"/>
</dbReference>
<dbReference type="GO" id="GO:0005737">
    <property type="term" value="C:cytoplasm"/>
    <property type="evidence" value="ECO:0007669"/>
    <property type="project" value="UniProtKB-ARBA"/>
</dbReference>
<dbReference type="Gene3D" id="1.10.600.10">
    <property type="entry name" value="Farnesyl Diphosphate Synthase"/>
    <property type="match status" value="1"/>
</dbReference>
<evidence type="ECO:0000256" key="5">
    <source>
        <dbReference type="ARBA" id="ARBA00022842"/>
    </source>
</evidence>
<dbReference type="OrthoDB" id="9805316at2"/>
<evidence type="ECO:0000256" key="7">
    <source>
        <dbReference type="RuleBase" id="RU004466"/>
    </source>
</evidence>
<evidence type="ECO:0000256" key="4">
    <source>
        <dbReference type="ARBA" id="ARBA00022723"/>
    </source>
</evidence>
<dbReference type="AlphaFoldDB" id="A0A0B6X0E3"/>
<comment type="similarity">
    <text evidence="2 7">Belongs to the FPP/GGPP synthase family.</text>
</comment>
<dbReference type="Pfam" id="PF00348">
    <property type="entry name" value="polyprenyl_synt"/>
    <property type="match status" value="1"/>
</dbReference>
<accession>A0A0B6X0E3</accession>
<evidence type="ECO:0000256" key="6">
    <source>
        <dbReference type="ARBA" id="ARBA00023229"/>
    </source>
</evidence>
<comment type="cofactor">
    <cofactor evidence="1">
        <name>Mg(2+)</name>
        <dbReference type="ChEBI" id="CHEBI:18420"/>
    </cofactor>
</comment>
<dbReference type="FunFam" id="1.10.600.10:FF:000001">
    <property type="entry name" value="Geranylgeranyl diphosphate synthase"/>
    <property type="match status" value="1"/>
</dbReference>
<evidence type="ECO:0000256" key="2">
    <source>
        <dbReference type="ARBA" id="ARBA00006706"/>
    </source>
</evidence>
<reference evidence="8 9" key="2">
    <citation type="submission" date="2015-01" db="EMBL/GenBank/DDBJ databases">
        <title>Complete genome sequence of Pyrinomonas methylaliphatogenes type strain K22T.</title>
        <authorList>
            <person name="Lee K.C.Y."/>
            <person name="Power J.F."/>
            <person name="Dunfield P.F."/>
            <person name="Morgan X.C."/>
            <person name="Huttenhower C."/>
            <person name="Stott M.B."/>
        </authorList>
    </citation>
    <scope>NUCLEOTIDE SEQUENCE [LARGE SCALE GENOMIC DNA]</scope>
    <source>
        <strain evidence="8 9">K22</strain>
    </source>
</reference>
<keyword evidence="3 7" id="KW-0808">Transferase</keyword>
<keyword evidence="4" id="KW-0479">Metal-binding</keyword>
<dbReference type="SUPFAM" id="SSF48576">
    <property type="entry name" value="Terpenoid synthases"/>
    <property type="match status" value="1"/>
</dbReference>
<dbReference type="InterPro" id="IPR033749">
    <property type="entry name" value="Polyprenyl_synt_CS"/>
</dbReference>
<dbReference type="InterPro" id="IPR008949">
    <property type="entry name" value="Isoprenoid_synthase_dom_sf"/>
</dbReference>
<proteinExistence type="inferred from homology"/>
<dbReference type="Proteomes" id="UP000031518">
    <property type="component" value="Unassembled WGS sequence"/>
</dbReference>
<evidence type="ECO:0000313" key="8">
    <source>
        <dbReference type="EMBL" id="CDM66993.1"/>
    </source>
</evidence>
<name>A0A0B6X0E3_9BACT</name>
<dbReference type="NCBIfam" id="NF045485">
    <property type="entry name" value="FPPsyn"/>
    <property type="match status" value="1"/>
</dbReference>
<evidence type="ECO:0000256" key="1">
    <source>
        <dbReference type="ARBA" id="ARBA00001946"/>
    </source>
</evidence>
<dbReference type="STRING" id="454194.PYK22_03042"/>
<keyword evidence="9" id="KW-1185">Reference proteome</keyword>
<dbReference type="EC" id="2.5.1.10" evidence="8"/>
<dbReference type="SFLD" id="SFLDS00005">
    <property type="entry name" value="Isoprenoid_Synthase_Type_I"/>
    <property type="match status" value="1"/>
</dbReference>
<dbReference type="InterPro" id="IPR000092">
    <property type="entry name" value="Polyprenyl_synt"/>
</dbReference>
<reference evidence="8 9" key="1">
    <citation type="submission" date="2013-12" db="EMBL/GenBank/DDBJ databases">
        <authorList>
            <person name="Stott M."/>
        </authorList>
    </citation>
    <scope>NUCLEOTIDE SEQUENCE [LARGE SCALE GENOMIC DNA]</scope>
    <source>
        <strain evidence="8 9">K22</strain>
    </source>
</reference>
<dbReference type="GO" id="GO:0046872">
    <property type="term" value="F:metal ion binding"/>
    <property type="evidence" value="ECO:0007669"/>
    <property type="project" value="UniProtKB-KW"/>
</dbReference>
<dbReference type="PROSITE" id="PS00723">
    <property type="entry name" value="POLYPRENYL_SYNTHASE_1"/>
    <property type="match status" value="1"/>
</dbReference>